<name>A0A8G2M518_9ACTO</name>
<proteinExistence type="predicted"/>
<sequence>MTLKTVLHALRLVVVDHLSISSVAATIGVTWHAANDAISELGLEVLINNPARLEGVRVIGVDEHVWRHTPRGPRFVTVIIDLTPVADKTGAARS</sequence>
<dbReference type="Proteomes" id="UP000255284">
    <property type="component" value="Unassembled WGS sequence"/>
</dbReference>
<dbReference type="AlphaFoldDB" id="A0A8G2M518"/>
<reference evidence="1 2" key="1">
    <citation type="submission" date="2018-06" db="EMBL/GenBank/DDBJ databases">
        <authorList>
            <consortium name="Pathogen Informatics"/>
            <person name="Doyle S."/>
        </authorList>
    </citation>
    <scope>NUCLEOTIDE SEQUENCE [LARGE SCALE GENOMIC DNA]</scope>
    <source>
        <strain evidence="1 2">NCTC11819</strain>
    </source>
</reference>
<protein>
    <submittedName>
        <fullName evidence="1">Transposase and inactivated derivatives</fullName>
    </submittedName>
</protein>
<organism evidence="1 2">
    <name type="scientific">Mobiluncus mulieris</name>
    <dbReference type="NCBI Taxonomy" id="2052"/>
    <lineage>
        <taxon>Bacteria</taxon>
        <taxon>Bacillati</taxon>
        <taxon>Actinomycetota</taxon>
        <taxon>Actinomycetes</taxon>
        <taxon>Actinomycetales</taxon>
        <taxon>Actinomycetaceae</taxon>
        <taxon>Mobiluncus</taxon>
    </lineage>
</organism>
<evidence type="ECO:0000313" key="2">
    <source>
        <dbReference type="Proteomes" id="UP000255284"/>
    </source>
</evidence>
<evidence type="ECO:0000313" key="1">
    <source>
        <dbReference type="EMBL" id="STO15875.1"/>
    </source>
</evidence>
<comment type="caution">
    <text evidence="1">The sequence shown here is derived from an EMBL/GenBank/DDBJ whole genome shotgun (WGS) entry which is preliminary data.</text>
</comment>
<dbReference type="EMBL" id="UGGQ01000006">
    <property type="protein sequence ID" value="STO15875.1"/>
    <property type="molecule type" value="Genomic_DNA"/>
</dbReference>
<accession>A0A8G2M518</accession>
<gene>
    <name evidence="1" type="ORF">NCTC11819_00419</name>
</gene>